<evidence type="ECO:0000256" key="1">
    <source>
        <dbReference type="SAM" id="Coils"/>
    </source>
</evidence>
<name>A0ABN6H9H2_9BACT</name>
<proteinExistence type="predicted"/>
<evidence type="ECO:0000259" key="3">
    <source>
        <dbReference type="Pfam" id="PF03432"/>
    </source>
</evidence>
<feature type="region of interest" description="Disordered" evidence="2">
    <location>
        <begin position="413"/>
        <end position="450"/>
    </location>
</feature>
<evidence type="ECO:0000313" key="4">
    <source>
        <dbReference type="EMBL" id="BCX48608.1"/>
    </source>
</evidence>
<organism evidence="4 5">
    <name type="scientific">Haloferula helveola</name>
    <dbReference type="NCBI Taxonomy" id="490095"/>
    <lineage>
        <taxon>Bacteria</taxon>
        <taxon>Pseudomonadati</taxon>
        <taxon>Verrucomicrobiota</taxon>
        <taxon>Verrucomicrobiia</taxon>
        <taxon>Verrucomicrobiales</taxon>
        <taxon>Verrucomicrobiaceae</taxon>
        <taxon>Haloferula</taxon>
    </lineage>
</organism>
<evidence type="ECO:0000313" key="5">
    <source>
        <dbReference type="Proteomes" id="UP001374893"/>
    </source>
</evidence>
<evidence type="ECO:0000256" key="2">
    <source>
        <dbReference type="SAM" id="MobiDB-lite"/>
    </source>
</evidence>
<feature type="coiled-coil region" evidence="1">
    <location>
        <begin position="360"/>
        <end position="387"/>
    </location>
</feature>
<dbReference type="RefSeq" id="WP_338684916.1">
    <property type="nucleotide sequence ID" value="NZ_AP024702.1"/>
</dbReference>
<feature type="region of interest" description="Disordered" evidence="2">
    <location>
        <begin position="293"/>
        <end position="313"/>
    </location>
</feature>
<keyword evidence="5" id="KW-1185">Reference proteome</keyword>
<gene>
    <name evidence="4" type="ORF">HAHE_25160</name>
</gene>
<protein>
    <submittedName>
        <fullName evidence="4">Relaxase/mobilization nuclease</fullName>
    </submittedName>
</protein>
<dbReference type="InterPro" id="IPR005094">
    <property type="entry name" value="Endonuclease_MobA/VirD2"/>
</dbReference>
<keyword evidence="1" id="KW-0175">Coiled coil</keyword>
<feature type="domain" description="MobA/VirD2-like nuclease" evidence="3">
    <location>
        <begin position="19"/>
        <end position="163"/>
    </location>
</feature>
<dbReference type="Proteomes" id="UP001374893">
    <property type="component" value="Chromosome"/>
</dbReference>
<dbReference type="Pfam" id="PF03432">
    <property type="entry name" value="Relaxase"/>
    <property type="match status" value="1"/>
</dbReference>
<accession>A0ABN6H9H2</accession>
<sequence>MVPRLAAEGSSFHGAFLYYAHDKRARTTARVAWTHTLNLMTDRIEKAWKVMAYTAQHAARLKSAAGRSRTGDRVAKPVISYSLSWHPEQTPDKETMLEAARTSIDKLGLAEHEAVIVAHRDEPQPHVHVIVNRIHPVTGMAANLYRSKRKLQDWAREYQKKEGTSYCPQREENHRKRRQGGKTRYANPVLVEAWTGSRTGEGFVRELESKGYRLTRGRKRLVVVDPYGKSSNPIRDLKAAMGGEFREQVFRDRMADIDPTSLPTPEVIKAGIEADERQRDEERRAREKAIADRMTRQKREHRKQRGALEESHDRRIEGARSDLMVYHRMAEKTEAIGRLRDQLHCPGLVRRIGFALFRSDRKLRQELRELEDRQERSTQRIEESLAAMTRERKQDLDRLQRRQLREFEALVRLSKQRNQPERSGAKEWASPAMGQAFGPDLASRPAPGTR</sequence>
<dbReference type="EMBL" id="AP024702">
    <property type="protein sequence ID" value="BCX48608.1"/>
    <property type="molecule type" value="Genomic_DNA"/>
</dbReference>
<reference evidence="4 5" key="1">
    <citation type="submission" date="2021-06" db="EMBL/GenBank/DDBJ databases">
        <title>Complete genome of Haloferula helveola possessing various polysaccharide degrading enzymes.</title>
        <authorList>
            <person name="Takami H."/>
            <person name="Huang C."/>
            <person name="Hamasaki K."/>
        </authorList>
    </citation>
    <scope>NUCLEOTIDE SEQUENCE [LARGE SCALE GENOMIC DNA]</scope>
    <source>
        <strain evidence="4 5">CN-1</strain>
    </source>
</reference>